<proteinExistence type="inferred from homology"/>
<comment type="subcellular location">
    <subcellularLocation>
        <location evidence="1">Cell membrane</location>
        <topology evidence="1">Multi-pass membrane protein</topology>
    </subcellularLocation>
</comment>
<feature type="transmembrane region" description="Helical" evidence="7">
    <location>
        <begin position="112"/>
        <end position="136"/>
    </location>
</feature>
<evidence type="ECO:0000313" key="9">
    <source>
        <dbReference type="Proteomes" id="UP000248764"/>
    </source>
</evidence>
<evidence type="ECO:0000256" key="7">
    <source>
        <dbReference type="SAM" id="Phobius"/>
    </source>
</evidence>
<keyword evidence="5 7" id="KW-1133">Transmembrane helix</keyword>
<feature type="transmembrane region" description="Helical" evidence="7">
    <location>
        <begin position="42"/>
        <end position="67"/>
    </location>
</feature>
<keyword evidence="3" id="KW-1003">Cell membrane</keyword>
<feature type="transmembrane region" description="Helical" evidence="7">
    <location>
        <begin position="218"/>
        <end position="239"/>
    </location>
</feature>
<keyword evidence="9" id="KW-1185">Reference proteome</keyword>
<dbReference type="Proteomes" id="UP000248764">
    <property type="component" value="Unassembled WGS sequence"/>
</dbReference>
<keyword evidence="4 7" id="KW-0812">Transmembrane</keyword>
<evidence type="ECO:0000256" key="6">
    <source>
        <dbReference type="ARBA" id="ARBA00023136"/>
    </source>
</evidence>
<sequence>MDVLWLGLLGVLLAGWSVLDGAVLGLGGSLRRLGRDDASRRLLLTALGPFLLGGEVWLVAAAGILLGAFPGLEKDLLTAAYPVVVGLVVAWILRDIGIWFRSRRPSSRWRGGWERVVVVASTVMPFAWGLLLAVVAQGVPTDGRAGVETLVGPYSLLWGAVVVAAFALHGAVFAALRLPPEYRAGAAGTVRVAGRCAAVLLGALAVATPVFASDADRPWFGAAVLAVGALAALLAMRLMARGRDGWAYVCTAAAAAAPVLAAGAASAPRLLDGLATPATLDLLTVLVLPLVPVLLAVQAWTWWTFRHRVGVGSAVFF</sequence>
<dbReference type="RefSeq" id="WP_111258529.1">
    <property type="nucleotide sequence ID" value="NZ_POTW01000139.1"/>
</dbReference>
<dbReference type="InterPro" id="IPR003317">
    <property type="entry name" value="Cyt-d_oxidase_su2"/>
</dbReference>
<accession>A0A2W2BGK3</accession>
<dbReference type="GO" id="GO:0016682">
    <property type="term" value="F:oxidoreductase activity, acting on diphenols and related substances as donors, oxygen as acceptor"/>
    <property type="evidence" value="ECO:0007669"/>
    <property type="project" value="TreeGrafter"/>
</dbReference>
<dbReference type="PANTHER" id="PTHR43141">
    <property type="entry name" value="CYTOCHROME BD2 SUBUNIT II"/>
    <property type="match status" value="1"/>
</dbReference>
<dbReference type="Pfam" id="PF02322">
    <property type="entry name" value="Cyt_bd_oxida_II"/>
    <property type="match status" value="1"/>
</dbReference>
<dbReference type="PANTHER" id="PTHR43141:SF4">
    <property type="entry name" value="CYTOCHROME BD2 SUBUNIT II"/>
    <property type="match status" value="1"/>
</dbReference>
<gene>
    <name evidence="8" type="ORF">C1I92_31165</name>
</gene>
<dbReference type="GO" id="GO:0070069">
    <property type="term" value="C:cytochrome complex"/>
    <property type="evidence" value="ECO:0007669"/>
    <property type="project" value="TreeGrafter"/>
</dbReference>
<feature type="transmembrane region" description="Helical" evidence="7">
    <location>
        <begin position="6"/>
        <end position="30"/>
    </location>
</feature>
<dbReference type="GO" id="GO:0009055">
    <property type="term" value="F:electron transfer activity"/>
    <property type="evidence" value="ECO:0007669"/>
    <property type="project" value="TreeGrafter"/>
</dbReference>
<dbReference type="AlphaFoldDB" id="A0A2W2BGK3"/>
<evidence type="ECO:0000256" key="2">
    <source>
        <dbReference type="ARBA" id="ARBA00007543"/>
    </source>
</evidence>
<evidence type="ECO:0000256" key="5">
    <source>
        <dbReference type="ARBA" id="ARBA00022989"/>
    </source>
</evidence>
<dbReference type="GO" id="GO:0019646">
    <property type="term" value="P:aerobic electron transport chain"/>
    <property type="evidence" value="ECO:0007669"/>
    <property type="project" value="TreeGrafter"/>
</dbReference>
<feature type="transmembrane region" description="Helical" evidence="7">
    <location>
        <begin position="192"/>
        <end position="212"/>
    </location>
</feature>
<feature type="transmembrane region" description="Helical" evidence="7">
    <location>
        <begin position="282"/>
        <end position="303"/>
    </location>
</feature>
<organism evidence="8 9">
    <name type="scientific">Jiangella anatolica</name>
    <dbReference type="NCBI Taxonomy" id="2670374"/>
    <lineage>
        <taxon>Bacteria</taxon>
        <taxon>Bacillati</taxon>
        <taxon>Actinomycetota</taxon>
        <taxon>Actinomycetes</taxon>
        <taxon>Jiangellales</taxon>
        <taxon>Jiangellaceae</taxon>
        <taxon>Jiangella</taxon>
    </lineage>
</organism>
<feature type="transmembrane region" description="Helical" evidence="7">
    <location>
        <begin position="246"/>
        <end position="267"/>
    </location>
</feature>
<name>A0A2W2BGK3_9ACTN</name>
<evidence type="ECO:0000256" key="4">
    <source>
        <dbReference type="ARBA" id="ARBA00022692"/>
    </source>
</evidence>
<evidence type="ECO:0000256" key="1">
    <source>
        <dbReference type="ARBA" id="ARBA00004651"/>
    </source>
</evidence>
<evidence type="ECO:0000256" key="3">
    <source>
        <dbReference type="ARBA" id="ARBA00022475"/>
    </source>
</evidence>
<keyword evidence="6 7" id="KW-0472">Membrane</keyword>
<dbReference type="EMBL" id="POTW01000139">
    <property type="protein sequence ID" value="PZF79434.1"/>
    <property type="molecule type" value="Genomic_DNA"/>
</dbReference>
<comment type="similarity">
    <text evidence="2">Belongs to the cytochrome ubiquinol oxidase subunit 2 family.</text>
</comment>
<protein>
    <submittedName>
        <fullName evidence="8">Cytochrome D ubiquinol oxidase subunit II</fullName>
    </submittedName>
</protein>
<feature type="transmembrane region" description="Helical" evidence="7">
    <location>
        <begin position="79"/>
        <end position="100"/>
    </location>
</feature>
<comment type="caution">
    <text evidence="8">The sequence shown here is derived from an EMBL/GenBank/DDBJ whole genome shotgun (WGS) entry which is preliminary data.</text>
</comment>
<evidence type="ECO:0000313" key="8">
    <source>
        <dbReference type="EMBL" id="PZF79434.1"/>
    </source>
</evidence>
<reference evidence="8 9" key="1">
    <citation type="submission" date="2018-01" db="EMBL/GenBank/DDBJ databases">
        <title>Draft genome sequence of Jiangella sp. GTF31.</title>
        <authorList>
            <person name="Sahin N."/>
            <person name="Ay H."/>
            <person name="Saygin H."/>
        </authorList>
    </citation>
    <scope>NUCLEOTIDE SEQUENCE [LARGE SCALE GENOMIC DNA]</scope>
    <source>
        <strain evidence="8 9">GTF31</strain>
    </source>
</reference>
<feature type="transmembrane region" description="Helical" evidence="7">
    <location>
        <begin position="156"/>
        <end position="180"/>
    </location>
</feature>
<dbReference type="GO" id="GO:0005886">
    <property type="term" value="C:plasma membrane"/>
    <property type="evidence" value="ECO:0007669"/>
    <property type="project" value="UniProtKB-SubCell"/>
</dbReference>